<reference evidence="1" key="1">
    <citation type="submission" date="2021-03" db="UniProtKB">
        <authorList>
            <consortium name="EnsemblPlants"/>
        </authorList>
    </citation>
    <scope>IDENTIFICATION</scope>
</reference>
<dbReference type="Gramene" id="evm.model.10.1663">
    <property type="protein sequence ID" value="cds.evm.model.10.1663"/>
    <property type="gene ID" value="evm.TU.10.1663"/>
</dbReference>
<evidence type="ECO:0000313" key="2">
    <source>
        <dbReference type="Proteomes" id="UP000596661"/>
    </source>
</evidence>
<dbReference type="Proteomes" id="UP000596661">
    <property type="component" value="Unassembled WGS sequence"/>
</dbReference>
<dbReference type="AlphaFoldDB" id="A0A803QKH1"/>
<dbReference type="EMBL" id="UZAU01000821">
    <property type="status" value="NOT_ANNOTATED_CDS"/>
    <property type="molecule type" value="Genomic_DNA"/>
</dbReference>
<organism evidence="1 2">
    <name type="scientific">Cannabis sativa</name>
    <name type="common">Hemp</name>
    <name type="synonym">Marijuana</name>
    <dbReference type="NCBI Taxonomy" id="3483"/>
    <lineage>
        <taxon>Eukaryota</taxon>
        <taxon>Viridiplantae</taxon>
        <taxon>Streptophyta</taxon>
        <taxon>Embryophyta</taxon>
        <taxon>Tracheophyta</taxon>
        <taxon>Spermatophyta</taxon>
        <taxon>Magnoliopsida</taxon>
        <taxon>eudicotyledons</taxon>
        <taxon>Gunneridae</taxon>
        <taxon>Pentapetalae</taxon>
        <taxon>rosids</taxon>
        <taxon>fabids</taxon>
        <taxon>Rosales</taxon>
        <taxon>Cannabaceae</taxon>
        <taxon>Cannabis</taxon>
    </lineage>
</organism>
<sequence length="374" mass="42244">MRRSKAKLMSNNMIAKLPNKYGIGDFHTFVVVLITTADVGDVVSSLPPITFKSLMRKKEARKLDIEIFSFMALTLDLPLNQKVDEKQDDFLDSRSKLEVDPVIERKQSLRNKSRVVEVNEVENSRKPNFQSNAKDSCTNFTTNQVRTPSSKLEYGETLKYVEQLVAEVDLDEVESEASLWRNSVLCVVLGPSHNVSNCARDKGIVWMKKNPDRGKDKVNEHKQNCEIDNMPRKQVIVEEDKEAKVKDDTEPKQVESGSCALMIIFTHGSESSSFKSNMAPLCFRTKLSGGRLSSKMVKLLSRRVFFREGHFRDLSAHLRRCNHQRCALHGVGLLGAHGFLSLVLPRPPRHPLEHLMGDMVLSVIGNIVPTISSR</sequence>
<proteinExistence type="predicted"/>
<evidence type="ECO:0000313" key="1">
    <source>
        <dbReference type="EnsemblPlants" id="cds.evm.model.10.1663"/>
    </source>
</evidence>
<dbReference type="EnsemblPlants" id="evm.model.10.1663">
    <property type="protein sequence ID" value="cds.evm.model.10.1663"/>
    <property type="gene ID" value="evm.TU.10.1663"/>
</dbReference>
<keyword evidence="2" id="KW-1185">Reference proteome</keyword>
<name>A0A803QKH1_CANSA</name>
<accession>A0A803QKH1</accession>
<protein>
    <submittedName>
        <fullName evidence="1">Uncharacterized protein</fullName>
    </submittedName>
</protein>